<dbReference type="EMBL" id="CAJJDP010000023">
    <property type="protein sequence ID" value="CAD8149870.1"/>
    <property type="molecule type" value="Genomic_DNA"/>
</dbReference>
<dbReference type="Proteomes" id="UP000683925">
    <property type="component" value="Unassembled WGS sequence"/>
</dbReference>
<accession>A0A8S1TBN6</accession>
<keyword evidence="2" id="KW-1185">Reference proteome</keyword>
<dbReference type="AlphaFoldDB" id="A0A8S1TBN6"/>
<organism evidence="1 2">
    <name type="scientific">Paramecium octaurelia</name>
    <dbReference type="NCBI Taxonomy" id="43137"/>
    <lineage>
        <taxon>Eukaryota</taxon>
        <taxon>Sar</taxon>
        <taxon>Alveolata</taxon>
        <taxon>Ciliophora</taxon>
        <taxon>Intramacronucleata</taxon>
        <taxon>Oligohymenophorea</taxon>
        <taxon>Peniculida</taxon>
        <taxon>Parameciidae</taxon>
        <taxon>Paramecium</taxon>
    </lineage>
</organism>
<name>A0A8S1TBN6_PAROT</name>
<reference evidence="1" key="1">
    <citation type="submission" date="2021-01" db="EMBL/GenBank/DDBJ databases">
        <authorList>
            <consortium name="Genoscope - CEA"/>
            <person name="William W."/>
        </authorList>
    </citation>
    <scope>NUCLEOTIDE SEQUENCE</scope>
</reference>
<protein>
    <submittedName>
        <fullName evidence="1">Uncharacterized protein</fullName>
    </submittedName>
</protein>
<proteinExistence type="predicted"/>
<sequence length="69" mass="8312">MLKQQGVLKRRHSKFKFKENDQMRALQVTANKYIIYLLQLQERHINCLDQTSFIDSNYNQMLSDVTTEF</sequence>
<evidence type="ECO:0000313" key="1">
    <source>
        <dbReference type="EMBL" id="CAD8149870.1"/>
    </source>
</evidence>
<comment type="caution">
    <text evidence="1">The sequence shown here is derived from an EMBL/GenBank/DDBJ whole genome shotgun (WGS) entry which is preliminary data.</text>
</comment>
<evidence type="ECO:0000313" key="2">
    <source>
        <dbReference type="Proteomes" id="UP000683925"/>
    </source>
</evidence>
<gene>
    <name evidence="1" type="ORF">POCTA_138.1.T0230035</name>
</gene>